<evidence type="ECO:0000256" key="2">
    <source>
        <dbReference type="ARBA" id="ARBA00022723"/>
    </source>
</evidence>
<dbReference type="EnsemblMetazoa" id="RPRC001691-RA">
    <property type="protein sequence ID" value="RPRC001691-PA"/>
    <property type="gene ID" value="RPRC001691"/>
</dbReference>
<sequence length="299" mass="33937">MSLRSLVHKTEYIVLKKDSNLEKIKQFQADGFLILEDFLTEEEVTNLKKAGIELAENVPADTQKTVFSTTQSPQSKDAYFLESGDKIRYFFETQAFNDKGELQVPKSESLSKVGHALHWLHPVFKEISFSKKVQDLCNVLRMEAPVLLQSMYIYKNPQIGGEVVPHQDSTFLHTDPNTLIGLWFALDNATLENGCLWFIPGSHTSGVHRRYTRNPDPNAEELVVFDRPPVTYPSSGFRPYPVSKGTCVVIHGNVVHKSEANKSLKSRHAYTFHIMDATSKYSSDNWLQSPQGFPLLYPE</sequence>
<dbReference type="Proteomes" id="UP000015103">
    <property type="component" value="Unassembled WGS sequence"/>
</dbReference>
<reference evidence="5" key="1">
    <citation type="submission" date="2015-05" db="UniProtKB">
        <authorList>
            <consortium name="EnsemblMetazoa"/>
        </authorList>
    </citation>
    <scope>IDENTIFICATION</scope>
</reference>
<evidence type="ECO:0000256" key="1">
    <source>
        <dbReference type="ARBA" id="ARBA00001962"/>
    </source>
</evidence>
<dbReference type="PANTHER" id="PTHR20883">
    <property type="entry name" value="PHYTANOYL-COA DIOXYGENASE DOMAIN CONTAINING 1"/>
    <property type="match status" value="1"/>
</dbReference>
<dbReference type="VEuPathDB" id="VectorBase:RPRC001691"/>
<evidence type="ECO:0000256" key="4">
    <source>
        <dbReference type="ARBA" id="ARBA00038356"/>
    </source>
</evidence>
<dbReference type="GO" id="GO:0046872">
    <property type="term" value="F:metal ion binding"/>
    <property type="evidence" value="ECO:0007669"/>
    <property type="project" value="UniProtKB-KW"/>
</dbReference>
<comment type="cofactor">
    <cofactor evidence="1">
        <name>Fe cation</name>
        <dbReference type="ChEBI" id="CHEBI:24875"/>
    </cofactor>
</comment>
<dbReference type="InterPro" id="IPR008775">
    <property type="entry name" value="Phytyl_CoA_dOase-like"/>
</dbReference>
<comment type="similarity">
    <text evidence="4">Belongs to the PhyH family. PHYHD1 subfamily.</text>
</comment>
<name>T1HCC7_RHOPR</name>
<dbReference type="Pfam" id="PF05721">
    <property type="entry name" value="PhyH"/>
    <property type="match status" value="1"/>
</dbReference>
<evidence type="ECO:0000256" key="3">
    <source>
        <dbReference type="ARBA" id="ARBA00023004"/>
    </source>
</evidence>
<protein>
    <submittedName>
        <fullName evidence="5">Uncharacterized protein</fullName>
    </submittedName>
</protein>
<dbReference type="AlphaFoldDB" id="T1HCC7"/>
<dbReference type="InParanoid" id="T1HCC7"/>
<accession>T1HCC7</accession>
<evidence type="ECO:0000313" key="6">
    <source>
        <dbReference type="Proteomes" id="UP000015103"/>
    </source>
</evidence>
<dbReference type="EMBL" id="ACPB03008741">
    <property type="status" value="NOT_ANNOTATED_CDS"/>
    <property type="molecule type" value="Genomic_DNA"/>
</dbReference>
<dbReference type="FunCoup" id="T1HCC7">
    <property type="interactions" value="67"/>
</dbReference>
<dbReference type="HOGENOM" id="CLU_048953_0_0_1"/>
<organism evidence="5 6">
    <name type="scientific">Rhodnius prolixus</name>
    <name type="common">Triatomid bug</name>
    <dbReference type="NCBI Taxonomy" id="13249"/>
    <lineage>
        <taxon>Eukaryota</taxon>
        <taxon>Metazoa</taxon>
        <taxon>Ecdysozoa</taxon>
        <taxon>Arthropoda</taxon>
        <taxon>Hexapoda</taxon>
        <taxon>Insecta</taxon>
        <taxon>Pterygota</taxon>
        <taxon>Neoptera</taxon>
        <taxon>Paraneoptera</taxon>
        <taxon>Hemiptera</taxon>
        <taxon>Heteroptera</taxon>
        <taxon>Panheteroptera</taxon>
        <taxon>Cimicomorpha</taxon>
        <taxon>Reduviidae</taxon>
        <taxon>Triatominae</taxon>
        <taxon>Rhodnius</taxon>
    </lineage>
</organism>
<dbReference type="OMA" id="KYSEDNW"/>
<dbReference type="SUPFAM" id="SSF51197">
    <property type="entry name" value="Clavaminate synthase-like"/>
    <property type="match status" value="1"/>
</dbReference>
<dbReference type="Gene3D" id="2.60.120.620">
    <property type="entry name" value="q2cbj1_9rhob like domain"/>
    <property type="match status" value="1"/>
</dbReference>
<proteinExistence type="inferred from homology"/>
<dbReference type="STRING" id="13249.T1HCC7"/>
<evidence type="ECO:0000313" key="5">
    <source>
        <dbReference type="EnsemblMetazoa" id="RPRC001691-PA"/>
    </source>
</evidence>
<keyword evidence="3" id="KW-0408">Iron</keyword>
<dbReference type="eggNOG" id="KOG3290">
    <property type="taxonomic scope" value="Eukaryota"/>
</dbReference>
<dbReference type="PANTHER" id="PTHR20883:SF15">
    <property type="entry name" value="PHYTANOYL-COA DIOXYGENASE DOMAIN-CONTAINING PROTEIN 1"/>
    <property type="match status" value="1"/>
</dbReference>
<keyword evidence="6" id="KW-1185">Reference proteome</keyword>
<keyword evidence="2" id="KW-0479">Metal-binding</keyword>